<dbReference type="InterPro" id="IPR058192">
    <property type="entry name" value="WHD_ROQ1-like"/>
</dbReference>
<keyword evidence="3" id="KW-0611">Plant defense</keyword>
<dbReference type="PRINTS" id="PR00364">
    <property type="entry name" value="DISEASERSIST"/>
</dbReference>
<dbReference type="PROSITE" id="PS50104">
    <property type="entry name" value="TIR"/>
    <property type="match status" value="1"/>
</dbReference>
<name>A0A371HXZ4_MUCPR</name>
<proteinExistence type="predicted"/>
<evidence type="ECO:0000313" key="5">
    <source>
        <dbReference type="EMBL" id="RDY07574.1"/>
    </source>
</evidence>
<dbReference type="Gene3D" id="3.40.50.10140">
    <property type="entry name" value="Toll/interleukin-1 receptor homology (TIR) domain"/>
    <property type="match status" value="1"/>
</dbReference>
<dbReference type="STRING" id="157652.A0A371HXZ4"/>
<dbReference type="PROSITE" id="PS51450">
    <property type="entry name" value="LRR"/>
    <property type="match status" value="1"/>
</dbReference>
<dbReference type="GO" id="GO:0006952">
    <property type="term" value="P:defense response"/>
    <property type="evidence" value="ECO:0007669"/>
    <property type="project" value="InterPro"/>
</dbReference>
<gene>
    <name evidence="5" type="primary">N</name>
    <name evidence="5" type="ORF">CR513_08290</name>
</gene>
<reference evidence="5" key="1">
    <citation type="submission" date="2018-05" db="EMBL/GenBank/DDBJ databases">
        <title>Draft genome of Mucuna pruriens seed.</title>
        <authorList>
            <person name="Nnadi N.E."/>
            <person name="Vos R."/>
            <person name="Hasami M.H."/>
            <person name="Devisetty U.K."/>
            <person name="Aguiy J.C."/>
        </authorList>
    </citation>
    <scope>NUCLEOTIDE SEQUENCE [LARGE SCALE GENOMIC DNA]</scope>
    <source>
        <strain evidence="5">JCA_2017</strain>
    </source>
</reference>
<dbReference type="Pfam" id="PF23286">
    <property type="entry name" value="LRR_13"/>
    <property type="match status" value="1"/>
</dbReference>
<dbReference type="Gene3D" id="1.10.8.430">
    <property type="entry name" value="Helical domain of apoptotic protease-activating factors"/>
    <property type="match status" value="1"/>
</dbReference>
<dbReference type="InterPro" id="IPR000157">
    <property type="entry name" value="TIR_dom"/>
</dbReference>
<dbReference type="SUPFAM" id="SSF52200">
    <property type="entry name" value="Toll/Interleukin receptor TIR domain"/>
    <property type="match status" value="1"/>
</dbReference>
<evidence type="ECO:0000313" key="6">
    <source>
        <dbReference type="Proteomes" id="UP000257109"/>
    </source>
</evidence>
<dbReference type="Pfam" id="PF00931">
    <property type="entry name" value="NB-ARC"/>
    <property type="match status" value="1"/>
</dbReference>
<dbReference type="Pfam" id="PF23282">
    <property type="entry name" value="WHD_ROQ1"/>
    <property type="match status" value="1"/>
</dbReference>
<keyword evidence="1" id="KW-0433">Leucine-rich repeat</keyword>
<sequence>MPNGYAPMLSDFTYDVFLSSSDGVSNAFVDSLCRVLRGKGINIFRSEDGKTRPAIEEIENSKMVMVVLCNNYAFSTESLDELAKIREYVDNKRKQVWAFFYKVEPSDVRKQRNSYEAAMKIHEEKYGEDAEKVQAWREALTRVCDLSGVHFKDDVFEAELKKIDEAVLDKIVEAELEKIIEAASSKLVPVPVQMNHVVGLDHHFEMVKSFIDVESSDSIRMLGIYGAGGIGKTTFAAYIYEKIRHYYFEASCFLIKVRENPNKSKNLLEGLQKTLLSEMGVETETMMGSTNKGEVEIKRRLGHRRVVIVLDDVDSKEQLELLVGKHNWFGSGSRIIITTRDAAVLDYNAGIKKYKMEELNDSDSLKLFCWNAFDMPTPAKNFENISHRAIDYAKGIPLALRVIGSNLKGKSIEGWEIELGKYRKVLNAEIQDVLEISYYSLLEPERKIFLDIACFFKGEKVDYVKRILKASDLSCQVLASKCLIMVDENDCLEMHDLIQDMGREIVRGRPPLNPGHRSRLWSHEDILQVLKENLGSSKIEGIMLHPPKLEEVDNWNNAAFEKMKNLRILIVRNTKFPTGPSYLPNNLRLLDWIGFPSESFPPNFYPENIVDFKLSYSPLVSIKPLQKVFQDLTFVNLSQCQFITQIPNMYEAKNLRVLTIDRCHKLEGFHQSIGRMPNLVYLSASECTMLRSFVPRMYLPSLQMLSFNFCSKLEEFPEVLGKMDEPLKIHMINTAVQKFPESICKLTGLEYVDMSTCSRLQDLSSFVSLPKLVTLKMNGCSQLAESFKMFRNSYSQANSYPSLKALSLSKANLSYEDLSIILEIFPKLEYLNVSHNEFESLPECIKQSLQLKHLDVSFCRNLREIPELPLSIQTVDARYCQSLTTKASNVLLSEKTNTHDIRFISPNSTSLVSKTSPHKETRHEQKYDVIENFGEILNSFKLEQTAGVANALLRWWRNAKADIRGEVSASTYEASSLQEHEDVVWDVAQILDMLMENLPKHITDSEVQRIGQLVVELLVAHAQHMKEYSHEKLHINLTMPIILVECEGHSCRGLEGAQSLRYWGTVELEEGDPLVWKIWKSNEALRLSYTLVLKCEHHSAEESLEKEYNDPALQALMRSIEEDATRLNKSYGKLKASIVPMDVQVSDKYLMETAIIRGLERLGRLLSNFNKTDYGKLRVEHEAHITTCERKK</sequence>
<dbReference type="SUPFAM" id="SSF52058">
    <property type="entry name" value="L domain-like"/>
    <property type="match status" value="1"/>
</dbReference>
<dbReference type="InterPro" id="IPR042197">
    <property type="entry name" value="Apaf_helical"/>
</dbReference>
<dbReference type="Pfam" id="PF01582">
    <property type="entry name" value="TIR"/>
    <property type="match status" value="1"/>
</dbReference>
<dbReference type="Gene3D" id="3.40.50.300">
    <property type="entry name" value="P-loop containing nucleotide triphosphate hydrolases"/>
    <property type="match status" value="1"/>
</dbReference>
<dbReference type="PANTHER" id="PTHR11017">
    <property type="entry name" value="LEUCINE-RICH REPEAT-CONTAINING PROTEIN"/>
    <property type="match status" value="1"/>
</dbReference>
<feature type="domain" description="TIR" evidence="4">
    <location>
        <begin position="12"/>
        <end position="171"/>
    </location>
</feature>
<feature type="non-terminal residue" evidence="5">
    <location>
        <position position="1"/>
    </location>
</feature>
<dbReference type="Proteomes" id="UP000257109">
    <property type="component" value="Unassembled WGS sequence"/>
</dbReference>
<dbReference type="SMART" id="SM00255">
    <property type="entry name" value="TIR"/>
    <property type="match status" value="1"/>
</dbReference>
<keyword evidence="2" id="KW-0677">Repeat</keyword>
<dbReference type="InterPro" id="IPR027417">
    <property type="entry name" value="P-loop_NTPase"/>
</dbReference>
<dbReference type="SMART" id="SM00364">
    <property type="entry name" value="LRR_BAC"/>
    <property type="match status" value="2"/>
</dbReference>
<dbReference type="OrthoDB" id="1397571at2759"/>
<dbReference type="InterPro" id="IPR044974">
    <property type="entry name" value="Disease_R_plants"/>
</dbReference>
<dbReference type="GO" id="GO:0043531">
    <property type="term" value="F:ADP binding"/>
    <property type="evidence" value="ECO:0007669"/>
    <property type="project" value="InterPro"/>
</dbReference>
<dbReference type="PANTHER" id="PTHR11017:SF252">
    <property type="entry name" value="RESISTANCE PROTEIN (TIR-NBS-LRR CLASS), PUTATIVE-RELATED"/>
    <property type="match status" value="1"/>
</dbReference>
<evidence type="ECO:0000259" key="4">
    <source>
        <dbReference type="PROSITE" id="PS50104"/>
    </source>
</evidence>
<dbReference type="InterPro" id="IPR058546">
    <property type="entry name" value="RPS4B/Roq1-like_LRR"/>
</dbReference>
<accession>A0A371HXZ4</accession>
<dbReference type="InterPro" id="IPR032675">
    <property type="entry name" value="LRR_dom_sf"/>
</dbReference>
<dbReference type="EMBL" id="QJKJ01001441">
    <property type="protein sequence ID" value="RDY07574.1"/>
    <property type="molecule type" value="Genomic_DNA"/>
</dbReference>
<evidence type="ECO:0000256" key="3">
    <source>
        <dbReference type="ARBA" id="ARBA00022821"/>
    </source>
</evidence>
<protein>
    <submittedName>
        <fullName evidence="5">TMV resistance protein N</fullName>
    </submittedName>
</protein>
<dbReference type="AlphaFoldDB" id="A0A371HXZ4"/>
<dbReference type="InterPro" id="IPR002182">
    <property type="entry name" value="NB-ARC"/>
</dbReference>
<dbReference type="GO" id="GO:0007165">
    <property type="term" value="P:signal transduction"/>
    <property type="evidence" value="ECO:0007669"/>
    <property type="project" value="InterPro"/>
</dbReference>
<dbReference type="InterPro" id="IPR001611">
    <property type="entry name" value="Leu-rich_rpt"/>
</dbReference>
<comment type="caution">
    <text evidence="5">The sequence shown here is derived from an EMBL/GenBank/DDBJ whole genome shotgun (WGS) entry which is preliminary data.</text>
</comment>
<evidence type="ECO:0000256" key="2">
    <source>
        <dbReference type="ARBA" id="ARBA00022737"/>
    </source>
</evidence>
<dbReference type="SUPFAM" id="SSF52540">
    <property type="entry name" value="P-loop containing nucleoside triphosphate hydrolases"/>
    <property type="match status" value="1"/>
</dbReference>
<keyword evidence="6" id="KW-1185">Reference proteome</keyword>
<dbReference type="InterPro" id="IPR035897">
    <property type="entry name" value="Toll_tir_struct_dom_sf"/>
</dbReference>
<organism evidence="5 6">
    <name type="scientific">Mucuna pruriens</name>
    <name type="common">Velvet bean</name>
    <name type="synonym">Dolichos pruriens</name>
    <dbReference type="NCBI Taxonomy" id="157652"/>
    <lineage>
        <taxon>Eukaryota</taxon>
        <taxon>Viridiplantae</taxon>
        <taxon>Streptophyta</taxon>
        <taxon>Embryophyta</taxon>
        <taxon>Tracheophyta</taxon>
        <taxon>Spermatophyta</taxon>
        <taxon>Magnoliopsida</taxon>
        <taxon>eudicotyledons</taxon>
        <taxon>Gunneridae</taxon>
        <taxon>Pentapetalae</taxon>
        <taxon>rosids</taxon>
        <taxon>fabids</taxon>
        <taxon>Fabales</taxon>
        <taxon>Fabaceae</taxon>
        <taxon>Papilionoideae</taxon>
        <taxon>50 kb inversion clade</taxon>
        <taxon>NPAAA clade</taxon>
        <taxon>indigoferoid/millettioid clade</taxon>
        <taxon>Phaseoleae</taxon>
        <taxon>Mucuna</taxon>
    </lineage>
</organism>
<evidence type="ECO:0000256" key="1">
    <source>
        <dbReference type="ARBA" id="ARBA00022614"/>
    </source>
</evidence>
<dbReference type="Gene3D" id="3.80.10.10">
    <property type="entry name" value="Ribonuclease Inhibitor"/>
    <property type="match status" value="2"/>
</dbReference>